<keyword evidence="2 7" id="KW-0699">rRNA-binding</keyword>
<dbReference type="HAMAP" id="MF_00382">
    <property type="entry name" value="Ribosomal_bL20"/>
    <property type="match status" value="1"/>
</dbReference>
<reference evidence="9 10" key="1">
    <citation type="journal article" date="2016" name="Nat. Commun.">
        <title>Thousands of microbial genomes shed light on interconnected biogeochemical processes in an aquifer system.</title>
        <authorList>
            <person name="Anantharaman K."/>
            <person name="Brown C.T."/>
            <person name="Hug L.A."/>
            <person name="Sharon I."/>
            <person name="Castelle C.J."/>
            <person name="Probst A.J."/>
            <person name="Thomas B.C."/>
            <person name="Singh A."/>
            <person name="Wilkins M.J."/>
            <person name="Karaoz U."/>
            <person name="Brodie E.L."/>
            <person name="Williams K.H."/>
            <person name="Hubbard S.S."/>
            <person name="Banfield J.F."/>
        </authorList>
    </citation>
    <scope>NUCLEOTIDE SEQUENCE [LARGE SCALE GENOMIC DNA]</scope>
</reference>
<dbReference type="CDD" id="cd07026">
    <property type="entry name" value="Ribosomal_L20"/>
    <property type="match status" value="1"/>
</dbReference>
<evidence type="ECO:0000256" key="2">
    <source>
        <dbReference type="ARBA" id="ARBA00022730"/>
    </source>
</evidence>
<dbReference type="GO" id="GO:0000027">
    <property type="term" value="P:ribosomal large subunit assembly"/>
    <property type="evidence" value="ECO:0007669"/>
    <property type="project" value="UniProtKB-UniRule"/>
</dbReference>
<comment type="function">
    <text evidence="7 8">Binds directly to 23S ribosomal RNA and is necessary for the in vitro assembly process of the 50S ribosomal subunit. It is not involved in the protein synthesizing functions of that subunit.</text>
</comment>
<dbReference type="InterPro" id="IPR035566">
    <property type="entry name" value="Ribosomal_protein_bL20_C"/>
</dbReference>
<evidence type="ECO:0000256" key="8">
    <source>
        <dbReference type="RuleBase" id="RU000560"/>
    </source>
</evidence>
<organism evidence="9 10">
    <name type="scientific">Candidatus Roizmanbacteria bacterium RIFCSPHIGHO2_12_FULL_44_10</name>
    <dbReference type="NCBI Taxonomy" id="1802054"/>
    <lineage>
        <taxon>Bacteria</taxon>
        <taxon>Candidatus Roizmaniibacteriota</taxon>
    </lineage>
</organism>
<dbReference type="FunFam" id="1.10.1900.20:FF:000001">
    <property type="entry name" value="50S ribosomal protein L20"/>
    <property type="match status" value="1"/>
</dbReference>
<evidence type="ECO:0000256" key="3">
    <source>
        <dbReference type="ARBA" id="ARBA00022884"/>
    </source>
</evidence>
<proteinExistence type="inferred from homology"/>
<dbReference type="Proteomes" id="UP000179024">
    <property type="component" value="Unassembled WGS sequence"/>
</dbReference>
<dbReference type="AlphaFoldDB" id="A0A1F7I6B5"/>
<name>A0A1F7I6B5_9BACT</name>
<evidence type="ECO:0000256" key="7">
    <source>
        <dbReference type="HAMAP-Rule" id="MF_00382"/>
    </source>
</evidence>
<dbReference type="GO" id="GO:0006412">
    <property type="term" value="P:translation"/>
    <property type="evidence" value="ECO:0007669"/>
    <property type="project" value="InterPro"/>
</dbReference>
<keyword evidence="3 7" id="KW-0694">RNA-binding</keyword>
<dbReference type="InterPro" id="IPR005813">
    <property type="entry name" value="Ribosomal_bL20"/>
</dbReference>
<evidence type="ECO:0000256" key="4">
    <source>
        <dbReference type="ARBA" id="ARBA00022980"/>
    </source>
</evidence>
<gene>
    <name evidence="7" type="primary">rplT</name>
    <name evidence="9" type="ORF">A3F34_02130</name>
</gene>
<protein>
    <recommendedName>
        <fullName evidence="6 7">Large ribosomal subunit protein bL20</fullName>
    </recommendedName>
</protein>
<dbReference type="GO" id="GO:0019843">
    <property type="term" value="F:rRNA binding"/>
    <property type="evidence" value="ECO:0007669"/>
    <property type="project" value="UniProtKB-UniRule"/>
</dbReference>
<dbReference type="GO" id="GO:1990904">
    <property type="term" value="C:ribonucleoprotein complex"/>
    <property type="evidence" value="ECO:0007669"/>
    <property type="project" value="UniProtKB-KW"/>
</dbReference>
<dbReference type="NCBIfam" id="TIGR01032">
    <property type="entry name" value="rplT_bact"/>
    <property type="match status" value="1"/>
</dbReference>
<evidence type="ECO:0000256" key="6">
    <source>
        <dbReference type="ARBA" id="ARBA00035172"/>
    </source>
</evidence>
<sequence>MARVKVGITARKRHKKILDLAKGYRMARSTQFKSAQQAVLHAGEYAFMGRKRKKRDFRRLWITRMNAGLRELNSSYSVFIKQLREGHVELDRKILSLLAAERPEIFKKIVAEVSKSK</sequence>
<accession>A0A1F7I6B5</accession>
<evidence type="ECO:0000256" key="5">
    <source>
        <dbReference type="ARBA" id="ARBA00023274"/>
    </source>
</evidence>
<dbReference type="InterPro" id="IPR049946">
    <property type="entry name" value="RIBOSOMAL_L20_CS"/>
</dbReference>
<dbReference type="Pfam" id="PF00453">
    <property type="entry name" value="Ribosomal_L20"/>
    <property type="match status" value="1"/>
</dbReference>
<evidence type="ECO:0000313" key="10">
    <source>
        <dbReference type="Proteomes" id="UP000179024"/>
    </source>
</evidence>
<dbReference type="SUPFAM" id="SSF74731">
    <property type="entry name" value="Ribosomal protein L20"/>
    <property type="match status" value="1"/>
</dbReference>
<evidence type="ECO:0000256" key="1">
    <source>
        <dbReference type="ARBA" id="ARBA00007698"/>
    </source>
</evidence>
<dbReference type="PRINTS" id="PR00062">
    <property type="entry name" value="RIBOSOMALL20"/>
</dbReference>
<comment type="caution">
    <text evidence="9">The sequence shown here is derived from an EMBL/GenBank/DDBJ whole genome shotgun (WGS) entry which is preliminary data.</text>
</comment>
<dbReference type="PANTHER" id="PTHR10986">
    <property type="entry name" value="39S RIBOSOMAL PROTEIN L20"/>
    <property type="match status" value="1"/>
</dbReference>
<dbReference type="EMBL" id="MGAE01000038">
    <property type="protein sequence ID" value="OGK38921.1"/>
    <property type="molecule type" value="Genomic_DNA"/>
</dbReference>
<dbReference type="Gene3D" id="6.10.160.10">
    <property type="match status" value="1"/>
</dbReference>
<keyword evidence="4 7" id="KW-0689">Ribosomal protein</keyword>
<dbReference type="PROSITE" id="PS00937">
    <property type="entry name" value="RIBOSOMAL_L20"/>
    <property type="match status" value="1"/>
</dbReference>
<evidence type="ECO:0000313" key="9">
    <source>
        <dbReference type="EMBL" id="OGK38921.1"/>
    </source>
</evidence>
<dbReference type="Gene3D" id="1.10.1900.20">
    <property type="entry name" value="Ribosomal protein L20"/>
    <property type="match status" value="1"/>
</dbReference>
<dbReference type="GO" id="GO:0005840">
    <property type="term" value="C:ribosome"/>
    <property type="evidence" value="ECO:0007669"/>
    <property type="project" value="UniProtKB-KW"/>
</dbReference>
<dbReference type="GO" id="GO:0003735">
    <property type="term" value="F:structural constituent of ribosome"/>
    <property type="evidence" value="ECO:0007669"/>
    <property type="project" value="InterPro"/>
</dbReference>
<comment type="similarity">
    <text evidence="1 7 8">Belongs to the bacterial ribosomal protein bL20 family.</text>
</comment>
<keyword evidence="5 7" id="KW-0687">Ribonucleoprotein</keyword>